<keyword evidence="5 6" id="KW-0472">Membrane</keyword>
<evidence type="ECO:0000256" key="5">
    <source>
        <dbReference type="ARBA" id="ARBA00023136"/>
    </source>
</evidence>
<keyword evidence="3 6" id="KW-0812">Transmembrane</keyword>
<accession>A0A382N516</accession>
<evidence type="ECO:0000256" key="4">
    <source>
        <dbReference type="ARBA" id="ARBA00022989"/>
    </source>
</evidence>
<protein>
    <recommendedName>
        <fullName evidence="8">Major facilitator superfamily (MFS) profile domain-containing protein</fullName>
    </recommendedName>
</protein>
<keyword evidence="2" id="KW-1003">Cell membrane</keyword>
<feature type="transmembrane region" description="Helical" evidence="6">
    <location>
        <begin position="56"/>
        <end position="76"/>
    </location>
</feature>
<gene>
    <name evidence="7" type="ORF">METZ01_LOCUS309128</name>
</gene>
<feature type="transmembrane region" description="Helical" evidence="6">
    <location>
        <begin position="143"/>
        <end position="165"/>
    </location>
</feature>
<proteinExistence type="predicted"/>
<feature type="non-terminal residue" evidence="7">
    <location>
        <position position="1"/>
    </location>
</feature>
<keyword evidence="4 6" id="KW-1133">Transmembrane helix</keyword>
<name>A0A382N516_9ZZZZ</name>
<dbReference type="SUPFAM" id="SSF103473">
    <property type="entry name" value="MFS general substrate transporter"/>
    <property type="match status" value="1"/>
</dbReference>
<feature type="transmembrane region" description="Helical" evidence="6">
    <location>
        <begin position="20"/>
        <end position="36"/>
    </location>
</feature>
<sequence length="204" mass="21899">PQSQKVRIKDYSNLIKNNKIILVVCAGTIIMNLFMFPQQSMAPFIAVEVLGRSAEFSSIIIAVEAVGAMITGMFIFGVNIKRIGIIFAVFSAISLFGLFIYSFSENYILSLGIILFVGFGIAGFGATQASVVQLSTNNNERPLAMGLLSICIGSSPIGSFLYGTIAENYGAQLTVRFLPITGCIILVAIVLITNVIHTVSSEDN</sequence>
<feature type="transmembrane region" description="Helical" evidence="6">
    <location>
        <begin position="177"/>
        <end position="196"/>
    </location>
</feature>
<feature type="transmembrane region" description="Helical" evidence="6">
    <location>
        <begin position="83"/>
        <end position="101"/>
    </location>
</feature>
<dbReference type="GO" id="GO:0022857">
    <property type="term" value="F:transmembrane transporter activity"/>
    <property type="evidence" value="ECO:0007669"/>
    <property type="project" value="InterPro"/>
</dbReference>
<evidence type="ECO:0000256" key="2">
    <source>
        <dbReference type="ARBA" id="ARBA00022475"/>
    </source>
</evidence>
<evidence type="ECO:0000256" key="3">
    <source>
        <dbReference type="ARBA" id="ARBA00022692"/>
    </source>
</evidence>
<dbReference type="PANTHER" id="PTHR23513">
    <property type="entry name" value="INTEGRAL MEMBRANE EFFLUX PROTEIN-RELATED"/>
    <property type="match status" value="1"/>
</dbReference>
<dbReference type="InterPro" id="IPR011701">
    <property type="entry name" value="MFS"/>
</dbReference>
<dbReference type="AlphaFoldDB" id="A0A382N516"/>
<dbReference type="Gene3D" id="1.20.1250.20">
    <property type="entry name" value="MFS general substrate transporter like domains"/>
    <property type="match status" value="1"/>
</dbReference>
<feature type="transmembrane region" description="Helical" evidence="6">
    <location>
        <begin position="107"/>
        <end position="131"/>
    </location>
</feature>
<evidence type="ECO:0008006" key="8">
    <source>
        <dbReference type="Google" id="ProtNLM"/>
    </source>
</evidence>
<dbReference type="InterPro" id="IPR036259">
    <property type="entry name" value="MFS_trans_sf"/>
</dbReference>
<evidence type="ECO:0000313" key="7">
    <source>
        <dbReference type="EMBL" id="SVC56274.1"/>
    </source>
</evidence>
<dbReference type="EMBL" id="UINC01098055">
    <property type="protein sequence ID" value="SVC56274.1"/>
    <property type="molecule type" value="Genomic_DNA"/>
</dbReference>
<evidence type="ECO:0000256" key="1">
    <source>
        <dbReference type="ARBA" id="ARBA00004651"/>
    </source>
</evidence>
<reference evidence="7" key="1">
    <citation type="submission" date="2018-05" db="EMBL/GenBank/DDBJ databases">
        <authorList>
            <person name="Lanie J.A."/>
            <person name="Ng W.-L."/>
            <person name="Kazmierczak K.M."/>
            <person name="Andrzejewski T.M."/>
            <person name="Davidsen T.M."/>
            <person name="Wayne K.J."/>
            <person name="Tettelin H."/>
            <person name="Glass J.I."/>
            <person name="Rusch D."/>
            <person name="Podicherti R."/>
            <person name="Tsui H.-C.T."/>
            <person name="Winkler M.E."/>
        </authorList>
    </citation>
    <scope>NUCLEOTIDE SEQUENCE</scope>
</reference>
<dbReference type="Pfam" id="PF07690">
    <property type="entry name" value="MFS_1"/>
    <property type="match status" value="1"/>
</dbReference>
<dbReference type="PANTHER" id="PTHR23513:SF6">
    <property type="entry name" value="MAJOR FACILITATOR SUPERFAMILY ASSOCIATED DOMAIN-CONTAINING PROTEIN"/>
    <property type="match status" value="1"/>
</dbReference>
<organism evidence="7">
    <name type="scientific">marine metagenome</name>
    <dbReference type="NCBI Taxonomy" id="408172"/>
    <lineage>
        <taxon>unclassified sequences</taxon>
        <taxon>metagenomes</taxon>
        <taxon>ecological metagenomes</taxon>
    </lineage>
</organism>
<dbReference type="GO" id="GO:0005886">
    <property type="term" value="C:plasma membrane"/>
    <property type="evidence" value="ECO:0007669"/>
    <property type="project" value="UniProtKB-SubCell"/>
</dbReference>
<comment type="subcellular location">
    <subcellularLocation>
        <location evidence="1">Cell membrane</location>
        <topology evidence="1">Multi-pass membrane protein</topology>
    </subcellularLocation>
</comment>
<evidence type="ECO:0000256" key="6">
    <source>
        <dbReference type="SAM" id="Phobius"/>
    </source>
</evidence>